<comment type="caution">
    <text evidence="1">The sequence shown here is derived from an EMBL/GenBank/DDBJ whole genome shotgun (WGS) entry which is preliminary data.</text>
</comment>
<dbReference type="Proteomes" id="UP000789525">
    <property type="component" value="Unassembled WGS sequence"/>
</dbReference>
<gene>
    <name evidence="1" type="ORF">ACOLOM_LOCUS8860</name>
</gene>
<keyword evidence="2" id="KW-1185">Reference proteome</keyword>
<dbReference type="EMBL" id="CAJVPT010024061">
    <property type="protein sequence ID" value="CAG8668528.1"/>
    <property type="molecule type" value="Genomic_DNA"/>
</dbReference>
<evidence type="ECO:0000313" key="1">
    <source>
        <dbReference type="EMBL" id="CAG8668528.1"/>
    </source>
</evidence>
<organism evidence="1 2">
    <name type="scientific">Acaulospora colombiana</name>
    <dbReference type="NCBI Taxonomy" id="27376"/>
    <lineage>
        <taxon>Eukaryota</taxon>
        <taxon>Fungi</taxon>
        <taxon>Fungi incertae sedis</taxon>
        <taxon>Mucoromycota</taxon>
        <taxon>Glomeromycotina</taxon>
        <taxon>Glomeromycetes</taxon>
        <taxon>Diversisporales</taxon>
        <taxon>Acaulosporaceae</taxon>
        <taxon>Acaulospora</taxon>
    </lineage>
</organism>
<feature type="non-terminal residue" evidence="1">
    <location>
        <position position="1"/>
    </location>
</feature>
<reference evidence="1" key="1">
    <citation type="submission" date="2021-06" db="EMBL/GenBank/DDBJ databases">
        <authorList>
            <person name="Kallberg Y."/>
            <person name="Tangrot J."/>
            <person name="Rosling A."/>
        </authorList>
    </citation>
    <scope>NUCLEOTIDE SEQUENCE</scope>
    <source>
        <strain evidence="1">CL356</strain>
    </source>
</reference>
<sequence length="399" mass="45240">GDNPEAALKDFKAIVEAEPEKDPLTSFATRGFKALKQQTKLLFLVLHRPAEALQTYKQLLTYTKSAVTRNYSEKTINSVLDYVGGAKSGADADVLERFYEATRNALKEAKNDLLADLQVSTQQGGDEDQAAKGTLLQEIYALEIQMYNETKNYKKLKEIYYASGQVTSAISHPRVVGVIKECEQWEKASEDFFSSFHNYDEAGSPQRIQVLKYLVLAYLLMGSEIDPFDSQETKPYKNNPDIKAVTDLVGAYQRREVHEAEKILRENQSTFMDDPFIKSYIGDLLRALRTQYLIALIKPYTRLDLSFLARQLNIDKPEVEEILIGLILEGKVEGRIDQVAQRLELDRHQILEKRRYQALDQWAGTLESIHAAVVSKTAGRGGGGGPEGFEFEPQRWRME</sequence>
<evidence type="ECO:0000313" key="2">
    <source>
        <dbReference type="Proteomes" id="UP000789525"/>
    </source>
</evidence>
<name>A0ACA9NNW3_9GLOM</name>
<protein>
    <submittedName>
        <fullName evidence="1">16966_t:CDS:1</fullName>
    </submittedName>
</protein>
<proteinExistence type="predicted"/>
<accession>A0ACA9NNW3</accession>